<proteinExistence type="predicted"/>
<keyword evidence="2" id="KW-0238">DNA-binding</keyword>
<dbReference type="AlphaFoldDB" id="H8X7C7"/>
<dbReference type="KEGG" id="cot:CORT_0E04710"/>
<keyword evidence="3" id="KW-0804">Transcription</keyword>
<keyword evidence="7" id="KW-1185">Reference proteome</keyword>
<accession>H8X7C7</accession>
<dbReference type="eggNOG" id="ENOG502S235">
    <property type="taxonomic scope" value="Eukaryota"/>
</dbReference>
<name>H8X7C7_CANO9</name>
<sequence>MSDLLNYSIMHPRSPVSSNVSSFSSPKMSHNAPPQNTVLPPINTLMQSASVSSQQLEHSPASHIKLPPISPSNYTLTRPGLPSSISVCSYSAGGCSQLTESNLSHFQSNRDSHGLGLLSSAIFLEQQQQQQQQKQQHQLQPSSRSSSVPSLASSASSITSYLSSPATPELVHANIQNQQPTPVATPKSTSISSSNKPASSSSSSTTNKRRQRLGPSCDSCRARKVKCNAEIAILSPSTTSLASTYNLTSQQLDTLSTTHKLCMGNFQLLYVNEKYIQFKPCNSCVGKKIDCRFSNGFTKEDILSNKKKSKKSSSAGKVTKEATKKFGSKNASGVCLDKLLNCGALTEAQVGITA</sequence>
<evidence type="ECO:0000256" key="1">
    <source>
        <dbReference type="ARBA" id="ARBA00023015"/>
    </source>
</evidence>
<feature type="region of interest" description="Disordered" evidence="5">
    <location>
        <begin position="13"/>
        <end position="32"/>
    </location>
</feature>
<dbReference type="InterPro" id="IPR036864">
    <property type="entry name" value="Zn2-C6_fun-type_DNA-bd_sf"/>
</dbReference>
<dbReference type="InterPro" id="IPR001138">
    <property type="entry name" value="Zn2Cys6_DnaBD"/>
</dbReference>
<evidence type="ECO:0000256" key="2">
    <source>
        <dbReference type="ARBA" id="ARBA00023125"/>
    </source>
</evidence>
<dbReference type="OrthoDB" id="4036575at2759"/>
<dbReference type="CDD" id="cd00067">
    <property type="entry name" value="GAL4"/>
    <property type="match status" value="1"/>
</dbReference>
<feature type="region of interest" description="Disordered" evidence="5">
    <location>
        <begin position="177"/>
        <end position="216"/>
    </location>
</feature>
<dbReference type="Proteomes" id="UP000005018">
    <property type="component" value="Chromosome 5"/>
</dbReference>
<feature type="compositionally biased region" description="Low complexity" evidence="5">
    <location>
        <begin position="14"/>
        <end position="29"/>
    </location>
</feature>
<dbReference type="InterPro" id="IPR050675">
    <property type="entry name" value="OAF3"/>
</dbReference>
<evidence type="ECO:0000313" key="7">
    <source>
        <dbReference type="Proteomes" id="UP000005018"/>
    </source>
</evidence>
<dbReference type="RefSeq" id="XP_003870186.1">
    <property type="nucleotide sequence ID" value="XM_003870137.1"/>
</dbReference>
<feature type="compositionally biased region" description="Low complexity" evidence="5">
    <location>
        <begin position="184"/>
        <end position="206"/>
    </location>
</feature>
<evidence type="ECO:0000313" key="6">
    <source>
        <dbReference type="EMBL" id="CCG24056.1"/>
    </source>
</evidence>
<reference evidence="6 7" key="1">
    <citation type="journal article" date="2012" name="PLoS ONE">
        <title>Sequence and analysis of the genome of the pathogenic yeast Candida orthopsilosis.</title>
        <authorList>
            <person name="Riccombeni A."/>
            <person name="Vidanes G."/>
            <person name="Proux-Wera E."/>
            <person name="Wolfe K.H."/>
            <person name="Butler G."/>
        </authorList>
    </citation>
    <scope>NUCLEOTIDE SEQUENCE [LARGE SCALE GENOMIC DNA]</scope>
    <source>
        <strain evidence="6 7">Co 90-125</strain>
    </source>
</reference>
<evidence type="ECO:0008006" key="8">
    <source>
        <dbReference type="Google" id="ProtNLM"/>
    </source>
</evidence>
<protein>
    <recommendedName>
        <fullName evidence="8">Zn(2)-C6 fungal-type domain-containing protein</fullName>
    </recommendedName>
</protein>
<gene>
    <name evidence="6" type="ORF">CORT_0E04710</name>
</gene>
<dbReference type="HOGENOM" id="CLU_778445_0_0_1"/>
<dbReference type="GO" id="GO:0008270">
    <property type="term" value="F:zinc ion binding"/>
    <property type="evidence" value="ECO:0007669"/>
    <property type="project" value="InterPro"/>
</dbReference>
<dbReference type="EMBL" id="HE681723">
    <property type="protein sequence ID" value="CCG24056.1"/>
    <property type="molecule type" value="Genomic_DNA"/>
</dbReference>
<dbReference type="PANTHER" id="PTHR31069">
    <property type="entry name" value="OLEATE-ACTIVATED TRANSCRIPTION FACTOR 1-RELATED"/>
    <property type="match status" value="1"/>
</dbReference>
<dbReference type="GO" id="GO:0000981">
    <property type="term" value="F:DNA-binding transcription factor activity, RNA polymerase II-specific"/>
    <property type="evidence" value="ECO:0007669"/>
    <property type="project" value="InterPro"/>
</dbReference>
<dbReference type="PANTHER" id="PTHR31069:SF32">
    <property type="entry name" value="ARGININE METABOLISM REGULATION PROTEIN II"/>
    <property type="match status" value="1"/>
</dbReference>
<keyword evidence="1" id="KW-0805">Transcription regulation</keyword>
<dbReference type="GO" id="GO:0003677">
    <property type="term" value="F:DNA binding"/>
    <property type="evidence" value="ECO:0007669"/>
    <property type="project" value="UniProtKB-KW"/>
</dbReference>
<organism evidence="6 7">
    <name type="scientific">Candida orthopsilosis (strain 90-125)</name>
    <name type="common">Yeast</name>
    <dbReference type="NCBI Taxonomy" id="1136231"/>
    <lineage>
        <taxon>Eukaryota</taxon>
        <taxon>Fungi</taxon>
        <taxon>Dikarya</taxon>
        <taxon>Ascomycota</taxon>
        <taxon>Saccharomycotina</taxon>
        <taxon>Pichiomycetes</taxon>
        <taxon>Debaryomycetaceae</taxon>
        <taxon>Candida/Lodderomyces clade</taxon>
        <taxon>Candida</taxon>
    </lineage>
</organism>
<dbReference type="SUPFAM" id="SSF57701">
    <property type="entry name" value="Zn2/Cys6 DNA-binding domain"/>
    <property type="match status" value="1"/>
</dbReference>
<evidence type="ECO:0000256" key="4">
    <source>
        <dbReference type="ARBA" id="ARBA00023242"/>
    </source>
</evidence>
<dbReference type="GeneID" id="14541258"/>
<evidence type="ECO:0000256" key="5">
    <source>
        <dbReference type="SAM" id="MobiDB-lite"/>
    </source>
</evidence>
<keyword evidence="4" id="KW-0539">Nucleus</keyword>
<evidence type="ECO:0000256" key="3">
    <source>
        <dbReference type="ARBA" id="ARBA00023163"/>
    </source>
</evidence>
<feature type="region of interest" description="Disordered" evidence="5">
    <location>
        <begin position="126"/>
        <end position="151"/>
    </location>
</feature>
<dbReference type="Gene3D" id="4.10.240.10">
    <property type="entry name" value="Zn(2)-C6 fungal-type DNA-binding domain"/>
    <property type="match status" value="1"/>
</dbReference>